<dbReference type="NCBIfam" id="NF000756">
    <property type="entry name" value="PRK00047.1"/>
    <property type="match status" value="1"/>
</dbReference>
<keyword evidence="13" id="KW-1185">Reference proteome</keyword>
<dbReference type="Gene3D" id="3.30.420.40">
    <property type="match status" value="2"/>
</dbReference>
<reference evidence="12 13" key="1">
    <citation type="submission" date="2024-03" db="EMBL/GenBank/DDBJ databases">
        <title>A high-quality draft genome sequence of Diaporthe vaccinii, a causative agent of upright dieback and viscid rot disease in cranberry plants.</title>
        <authorList>
            <person name="Sarrasin M."/>
            <person name="Lang B.F."/>
            <person name="Burger G."/>
        </authorList>
    </citation>
    <scope>NUCLEOTIDE SEQUENCE [LARGE SCALE GENOMIC DNA]</scope>
    <source>
        <strain evidence="12 13">IS7</strain>
    </source>
</reference>
<dbReference type="InterPro" id="IPR018484">
    <property type="entry name" value="FGGY_N"/>
</dbReference>
<comment type="caution">
    <text evidence="12">The sequence shown here is derived from an EMBL/GenBank/DDBJ whole genome shotgun (WGS) entry which is preliminary data.</text>
</comment>
<proteinExistence type="inferred from homology"/>
<feature type="domain" description="Carbohydrate kinase FGGY N-terminal" evidence="10">
    <location>
        <begin position="164"/>
        <end position="417"/>
    </location>
</feature>
<dbReference type="PROSITE" id="PS00933">
    <property type="entry name" value="FGGY_KINASES_1"/>
    <property type="match status" value="1"/>
</dbReference>
<keyword evidence="6 9" id="KW-0418">Kinase</keyword>
<keyword evidence="4 9" id="KW-0808">Transferase</keyword>
<evidence type="ECO:0000313" key="13">
    <source>
        <dbReference type="Proteomes" id="UP001600888"/>
    </source>
</evidence>
<protein>
    <recommendedName>
        <fullName evidence="3">glycerol kinase</fullName>
        <ecNumber evidence="3">2.7.1.30</ecNumber>
    </recommendedName>
</protein>
<dbReference type="InterPro" id="IPR018485">
    <property type="entry name" value="FGGY_C"/>
</dbReference>
<dbReference type="PANTHER" id="PTHR10196">
    <property type="entry name" value="SUGAR KINASE"/>
    <property type="match status" value="1"/>
</dbReference>
<evidence type="ECO:0000256" key="9">
    <source>
        <dbReference type="RuleBase" id="RU003733"/>
    </source>
</evidence>
<dbReference type="EMBL" id="JBAWTH010000117">
    <property type="protein sequence ID" value="KAL2276362.1"/>
    <property type="molecule type" value="Genomic_DNA"/>
</dbReference>
<gene>
    <name evidence="12" type="ORF">FJTKL_00956</name>
</gene>
<comment type="similarity">
    <text evidence="2 9">Belongs to the FGGY kinase family.</text>
</comment>
<comment type="pathway">
    <text evidence="1">Polyol metabolism; glycerol degradation via glycerol kinase pathway; sn-glycerol 3-phosphate from glycerol: step 1/1.</text>
</comment>
<dbReference type="InterPro" id="IPR043129">
    <property type="entry name" value="ATPase_NBD"/>
</dbReference>
<evidence type="ECO:0000256" key="2">
    <source>
        <dbReference type="ARBA" id="ARBA00009156"/>
    </source>
</evidence>
<keyword evidence="8" id="KW-0067">ATP-binding</keyword>
<dbReference type="PROSITE" id="PS00445">
    <property type="entry name" value="FGGY_KINASES_2"/>
    <property type="match status" value="1"/>
</dbReference>
<dbReference type="InterPro" id="IPR042018">
    <property type="entry name" value="GK1-3_metazoan-type"/>
</dbReference>
<sequence length="664" mass="72089">MRRSPWARANQGSLGLPSRIIVLAKSHFLLPCPRFPNANRRAGDVRSFFTLAAQNTRYMRRFIPRDRGRLASRSLSRIGCFPPFPKCQPSSKPALSDVRPQTSTAWNQSAAPAHPILQPHRIIMNGVNGTNGTHVPNGTNGTNGLNGTNGTNGTNGAATQAFVGAIDQGTTSSRFLIFNQRGEVVVTHQIEFTQIYPEPGWHEHDPQEIIISVEECINGAVKAFEDLGHSAADIQAVGITNQRETTVVWDKHTGEPLYNAIVWTDTRAAELVRDLKRRPGSDEITALCGLPLSTYPSVAKLLWMLENVPKVKEAYDAGNLAFGTVDTWLIFKLNGGVDKNLLVTDASNASRTMFMNLKTLEYDESLLSFFGLDREKICLPKIVRSSDASAYGALSSTSLKGRPITGNLGDQSAALVGQKGFTPGLAKNTYGTGCFLLYNVGPEPVLSTHGLLTTVAFDFGPELRMYALEGSIAVAGSSVKFLVDNLKFVDTSRKISELAESVPDNGGCTFVTAFSGLYAPYWYDDARGTLFGITSYTNQGHIARATLEATCFQTKAILEAMEKDSGHALTELAVDGGMCDSDITMQTQADLIGIPVNRPAMRETTALGAAIAAGLAVGVWKSFDDLAMVNTEGKTVFEPKMKKLESDKMFGRWQKAVEMSKGWL</sequence>
<evidence type="ECO:0000256" key="4">
    <source>
        <dbReference type="ARBA" id="ARBA00022679"/>
    </source>
</evidence>
<evidence type="ECO:0000259" key="11">
    <source>
        <dbReference type="Pfam" id="PF02782"/>
    </source>
</evidence>
<dbReference type="EC" id="2.7.1.30" evidence="3"/>
<dbReference type="PANTHER" id="PTHR10196:SF75">
    <property type="entry name" value="GLYCEROL KINASE"/>
    <property type="match status" value="1"/>
</dbReference>
<dbReference type="Pfam" id="PF02782">
    <property type="entry name" value="FGGY_C"/>
    <property type="match status" value="1"/>
</dbReference>
<evidence type="ECO:0000256" key="5">
    <source>
        <dbReference type="ARBA" id="ARBA00022741"/>
    </source>
</evidence>
<evidence type="ECO:0000313" key="12">
    <source>
        <dbReference type="EMBL" id="KAL2276362.1"/>
    </source>
</evidence>
<dbReference type="SUPFAM" id="SSF53067">
    <property type="entry name" value="Actin-like ATPase domain"/>
    <property type="match status" value="2"/>
</dbReference>
<evidence type="ECO:0000256" key="8">
    <source>
        <dbReference type="ARBA" id="ARBA00022840"/>
    </source>
</evidence>
<keyword evidence="5" id="KW-0547">Nucleotide-binding</keyword>
<keyword evidence="7" id="KW-0319">Glycerol metabolism</keyword>
<dbReference type="NCBIfam" id="TIGR01311">
    <property type="entry name" value="glycerol_kin"/>
    <property type="match status" value="1"/>
</dbReference>
<evidence type="ECO:0000256" key="3">
    <source>
        <dbReference type="ARBA" id="ARBA00012099"/>
    </source>
</evidence>
<evidence type="ECO:0000259" key="10">
    <source>
        <dbReference type="Pfam" id="PF00370"/>
    </source>
</evidence>
<evidence type="ECO:0000256" key="6">
    <source>
        <dbReference type="ARBA" id="ARBA00022777"/>
    </source>
</evidence>
<dbReference type="InterPro" id="IPR018483">
    <property type="entry name" value="Carb_kinase_FGGY_CS"/>
</dbReference>
<dbReference type="Pfam" id="PF00370">
    <property type="entry name" value="FGGY_N"/>
    <property type="match status" value="1"/>
</dbReference>
<accession>A0ABR4E1R0</accession>
<dbReference type="Proteomes" id="UP001600888">
    <property type="component" value="Unassembled WGS sequence"/>
</dbReference>
<dbReference type="InterPro" id="IPR005999">
    <property type="entry name" value="Glycerol_kin"/>
</dbReference>
<feature type="domain" description="Carbohydrate kinase FGGY C-terminal" evidence="11">
    <location>
        <begin position="427"/>
        <end position="616"/>
    </location>
</feature>
<evidence type="ECO:0000256" key="7">
    <source>
        <dbReference type="ARBA" id="ARBA00022798"/>
    </source>
</evidence>
<dbReference type="CDD" id="cd07792">
    <property type="entry name" value="ASKHA_NBD_FGGY_GK1-3-like"/>
    <property type="match status" value="1"/>
</dbReference>
<evidence type="ECO:0000256" key="1">
    <source>
        <dbReference type="ARBA" id="ARBA00005190"/>
    </source>
</evidence>
<organism evidence="12 13">
    <name type="scientific">Diaporthe vaccinii</name>
    <dbReference type="NCBI Taxonomy" id="105482"/>
    <lineage>
        <taxon>Eukaryota</taxon>
        <taxon>Fungi</taxon>
        <taxon>Dikarya</taxon>
        <taxon>Ascomycota</taxon>
        <taxon>Pezizomycotina</taxon>
        <taxon>Sordariomycetes</taxon>
        <taxon>Sordariomycetidae</taxon>
        <taxon>Diaporthales</taxon>
        <taxon>Diaporthaceae</taxon>
        <taxon>Diaporthe</taxon>
        <taxon>Diaporthe eres species complex</taxon>
    </lineage>
</organism>
<name>A0ABR4E1R0_9PEZI</name>